<evidence type="ECO:0000313" key="4">
    <source>
        <dbReference type="Proteomes" id="UP000254069"/>
    </source>
</evidence>
<sequence>MKHSSRNRNRGKGSSTARSKTHSGWLVGLLMGQLAALVFAVPTAALLWLATNKHLALWSNGQAFIGSQGWWLTLAVFALTALLLPRLFPSLLGKVWQLLIWF</sequence>
<proteinExistence type="predicted"/>
<feature type="region of interest" description="Disordered" evidence="1">
    <location>
        <begin position="1"/>
        <end position="20"/>
    </location>
</feature>
<dbReference type="AlphaFoldDB" id="A0A379YKV7"/>
<keyword evidence="2" id="KW-0812">Transmembrane</keyword>
<dbReference type="RefSeq" id="WP_045282511.1">
    <property type="nucleotide sequence ID" value="NZ_AP024610.1"/>
</dbReference>
<evidence type="ECO:0000256" key="1">
    <source>
        <dbReference type="SAM" id="MobiDB-lite"/>
    </source>
</evidence>
<dbReference type="EMBL" id="UGYO01000001">
    <property type="protein sequence ID" value="SUI45907.1"/>
    <property type="molecule type" value="Genomic_DNA"/>
</dbReference>
<protein>
    <submittedName>
        <fullName evidence="3">Uncharacterized protein</fullName>
    </submittedName>
</protein>
<keyword evidence="2" id="KW-1133">Transmembrane helix</keyword>
<feature type="compositionally biased region" description="Basic residues" evidence="1">
    <location>
        <begin position="1"/>
        <end position="11"/>
    </location>
</feature>
<keyword evidence="2" id="KW-0472">Membrane</keyword>
<dbReference type="Proteomes" id="UP000254069">
    <property type="component" value="Unassembled WGS sequence"/>
</dbReference>
<gene>
    <name evidence="3" type="ORF">NCTC10738_00116</name>
</gene>
<name>A0A379YKV7_9GAMM</name>
<keyword evidence="4" id="KW-1185">Reference proteome</keyword>
<evidence type="ECO:0000313" key="3">
    <source>
        <dbReference type="EMBL" id="SUI45907.1"/>
    </source>
</evidence>
<organism evidence="3 4">
    <name type="scientific">Shewanella algae</name>
    <dbReference type="NCBI Taxonomy" id="38313"/>
    <lineage>
        <taxon>Bacteria</taxon>
        <taxon>Pseudomonadati</taxon>
        <taxon>Pseudomonadota</taxon>
        <taxon>Gammaproteobacteria</taxon>
        <taxon>Alteromonadales</taxon>
        <taxon>Shewanellaceae</taxon>
        <taxon>Shewanella</taxon>
    </lineage>
</organism>
<accession>A0A379YKV7</accession>
<feature type="transmembrane region" description="Helical" evidence="2">
    <location>
        <begin position="70"/>
        <end position="88"/>
    </location>
</feature>
<evidence type="ECO:0000256" key="2">
    <source>
        <dbReference type="SAM" id="Phobius"/>
    </source>
</evidence>
<feature type="transmembrane region" description="Helical" evidence="2">
    <location>
        <begin position="25"/>
        <end position="50"/>
    </location>
</feature>
<reference evidence="3 4" key="1">
    <citation type="submission" date="2018-06" db="EMBL/GenBank/DDBJ databases">
        <authorList>
            <consortium name="Pathogen Informatics"/>
            <person name="Doyle S."/>
        </authorList>
    </citation>
    <scope>NUCLEOTIDE SEQUENCE [LARGE SCALE GENOMIC DNA]</scope>
    <source>
        <strain evidence="3 4">NCTC10738</strain>
    </source>
</reference>